<sequence length="81" mass="9192">MVTIEVCVGSACHLRGSYNVINAFKEIIDKRKLNDKVEIKAAFCLGNCTRPVSVRVDEGEVQSVNEDNVERFFDENVMKRL</sequence>
<organism evidence="1 2">
    <name type="scientific">Clostridium tepidiprofundi DSM 19306</name>
    <dbReference type="NCBI Taxonomy" id="1121338"/>
    <lineage>
        <taxon>Bacteria</taxon>
        <taxon>Bacillati</taxon>
        <taxon>Bacillota</taxon>
        <taxon>Clostridia</taxon>
        <taxon>Eubacteriales</taxon>
        <taxon>Clostridiaceae</taxon>
        <taxon>Clostridium</taxon>
    </lineage>
</organism>
<dbReference type="CDD" id="cd02980">
    <property type="entry name" value="TRX_Fd_family"/>
    <property type="match status" value="1"/>
</dbReference>
<dbReference type="Gene3D" id="3.40.30.10">
    <property type="entry name" value="Glutaredoxin"/>
    <property type="match status" value="1"/>
</dbReference>
<proteinExistence type="predicted"/>
<evidence type="ECO:0000313" key="1">
    <source>
        <dbReference type="EMBL" id="KYH34319.1"/>
    </source>
</evidence>
<reference evidence="1 2" key="1">
    <citation type="submission" date="2016-02" db="EMBL/GenBank/DDBJ databases">
        <title>Genome sequence of Clostridium tepidiprofundi DSM 19306.</title>
        <authorList>
            <person name="Poehlein A."/>
            <person name="Daniel R."/>
        </authorList>
    </citation>
    <scope>NUCLEOTIDE SEQUENCE [LARGE SCALE GENOMIC DNA]</scope>
    <source>
        <strain evidence="1 2">DSM 19306</strain>
    </source>
</reference>
<gene>
    <name evidence="1" type="ORF">CLTEP_17440</name>
</gene>
<dbReference type="EMBL" id="LTBA01000019">
    <property type="protein sequence ID" value="KYH34319.1"/>
    <property type="molecule type" value="Genomic_DNA"/>
</dbReference>
<dbReference type="PATRIC" id="fig|1121338.3.peg.1785"/>
<dbReference type="Pfam" id="PF01257">
    <property type="entry name" value="2Fe-2S_thioredx"/>
    <property type="match status" value="1"/>
</dbReference>
<keyword evidence="2" id="KW-1185">Reference proteome</keyword>
<dbReference type="SUPFAM" id="SSF52833">
    <property type="entry name" value="Thioredoxin-like"/>
    <property type="match status" value="1"/>
</dbReference>
<name>A0A151B306_9CLOT</name>
<dbReference type="STRING" id="1121338.CLTEP_17440"/>
<evidence type="ECO:0000313" key="2">
    <source>
        <dbReference type="Proteomes" id="UP000075531"/>
    </source>
</evidence>
<protein>
    <submittedName>
        <fullName evidence="1">Formate dehydrogenase subunit gamma</fullName>
    </submittedName>
</protein>
<dbReference type="RefSeq" id="WP_066825460.1">
    <property type="nucleotide sequence ID" value="NZ_LTBA01000019.1"/>
</dbReference>
<accession>A0A151B306</accession>
<dbReference type="Proteomes" id="UP000075531">
    <property type="component" value="Unassembled WGS sequence"/>
</dbReference>
<comment type="caution">
    <text evidence="1">The sequence shown here is derived from an EMBL/GenBank/DDBJ whole genome shotgun (WGS) entry which is preliminary data.</text>
</comment>
<dbReference type="AlphaFoldDB" id="A0A151B306"/>
<dbReference type="InterPro" id="IPR036249">
    <property type="entry name" value="Thioredoxin-like_sf"/>
</dbReference>
<dbReference type="OrthoDB" id="9807975at2"/>